<dbReference type="SUPFAM" id="SSF57850">
    <property type="entry name" value="RING/U-box"/>
    <property type="match status" value="1"/>
</dbReference>
<reference evidence="7" key="1">
    <citation type="submission" date="2023-10" db="EMBL/GenBank/DDBJ databases">
        <authorList>
            <person name="Chen Y."/>
            <person name="Shah S."/>
            <person name="Dougan E. K."/>
            <person name="Thang M."/>
            <person name="Chan C."/>
        </authorList>
    </citation>
    <scope>NUCLEOTIDE SEQUENCE [LARGE SCALE GENOMIC DNA]</scope>
</reference>
<evidence type="ECO:0000313" key="8">
    <source>
        <dbReference type="Proteomes" id="UP001189429"/>
    </source>
</evidence>
<dbReference type="InterPro" id="IPR000315">
    <property type="entry name" value="Znf_B-box"/>
</dbReference>
<feature type="non-terminal residue" evidence="7">
    <location>
        <position position="288"/>
    </location>
</feature>
<keyword evidence="2 4" id="KW-0863">Zinc-finger</keyword>
<organism evidence="7 8">
    <name type="scientific">Prorocentrum cordatum</name>
    <dbReference type="NCBI Taxonomy" id="2364126"/>
    <lineage>
        <taxon>Eukaryota</taxon>
        <taxon>Sar</taxon>
        <taxon>Alveolata</taxon>
        <taxon>Dinophyceae</taxon>
        <taxon>Prorocentrales</taxon>
        <taxon>Prorocentraceae</taxon>
        <taxon>Prorocentrum</taxon>
    </lineage>
</organism>
<dbReference type="Pfam" id="PF00643">
    <property type="entry name" value="zf-B_box"/>
    <property type="match status" value="1"/>
</dbReference>
<gene>
    <name evidence="7" type="ORF">PCOR1329_LOCUS51129</name>
</gene>
<proteinExistence type="predicted"/>
<accession>A0ABN9URZ9</accession>
<dbReference type="InterPro" id="IPR017907">
    <property type="entry name" value="Znf_RING_CS"/>
</dbReference>
<dbReference type="SMART" id="SM00336">
    <property type="entry name" value="BBOX"/>
    <property type="match status" value="2"/>
</dbReference>
<name>A0ABN9URZ9_9DINO</name>
<dbReference type="PANTHER" id="PTHR25462:SF296">
    <property type="entry name" value="MEIOTIC P26, ISOFORM F"/>
    <property type="match status" value="1"/>
</dbReference>
<evidence type="ECO:0000256" key="3">
    <source>
        <dbReference type="ARBA" id="ARBA00022833"/>
    </source>
</evidence>
<dbReference type="InterPro" id="IPR047153">
    <property type="entry name" value="TRIM45/56/19-like"/>
</dbReference>
<dbReference type="EMBL" id="CAUYUJ010016197">
    <property type="protein sequence ID" value="CAK0862798.1"/>
    <property type="molecule type" value="Genomic_DNA"/>
</dbReference>
<keyword evidence="8" id="KW-1185">Reference proteome</keyword>
<evidence type="ECO:0000256" key="5">
    <source>
        <dbReference type="SAM" id="MobiDB-lite"/>
    </source>
</evidence>
<dbReference type="CDD" id="cd19756">
    <property type="entry name" value="Bbox2"/>
    <property type="match status" value="1"/>
</dbReference>
<dbReference type="Gene3D" id="3.30.160.60">
    <property type="entry name" value="Classic Zinc Finger"/>
    <property type="match status" value="1"/>
</dbReference>
<evidence type="ECO:0000259" key="6">
    <source>
        <dbReference type="PROSITE" id="PS50119"/>
    </source>
</evidence>
<sequence length="288" mass="29670">MAAPGGAGAPRGDLCAACCAGPLDDAVERSLVLVCGHRLCVVCAASLLEAGAGTGSIARCPHDGSVTPVRAEAAQQQRKAPRPTPVPAAGNSSSSSNGLFDVVRLAVATQRGAQDDSRRGPAPPQHWGAAEVWPAPSPLRCGQCQEVVAEVACESCHEEFCHWCSAVVHRAGRMRSHQLVPLTGALPGSSGDRALQLAGGLPPSGVAGAARPPVTCQAHPGVAARFFCLDCERDCICAECALNPAGEHRGHRVESARDALVKLDPQIRELLQAGRADSQDAARAEGVQ</sequence>
<protein>
    <recommendedName>
        <fullName evidence="6">B box-type domain-containing protein</fullName>
    </recommendedName>
</protein>
<feature type="compositionally biased region" description="Low complexity" evidence="5">
    <location>
        <begin position="88"/>
        <end position="97"/>
    </location>
</feature>
<evidence type="ECO:0000256" key="4">
    <source>
        <dbReference type="PROSITE-ProRule" id="PRU00024"/>
    </source>
</evidence>
<evidence type="ECO:0000256" key="1">
    <source>
        <dbReference type="ARBA" id="ARBA00022723"/>
    </source>
</evidence>
<dbReference type="PROSITE" id="PS00518">
    <property type="entry name" value="ZF_RING_1"/>
    <property type="match status" value="1"/>
</dbReference>
<evidence type="ECO:0000256" key="2">
    <source>
        <dbReference type="ARBA" id="ARBA00022771"/>
    </source>
</evidence>
<dbReference type="PROSITE" id="PS50119">
    <property type="entry name" value="ZF_BBOX"/>
    <property type="match status" value="1"/>
</dbReference>
<keyword evidence="3" id="KW-0862">Zinc</keyword>
<evidence type="ECO:0000313" key="7">
    <source>
        <dbReference type="EMBL" id="CAK0862798.1"/>
    </source>
</evidence>
<dbReference type="PANTHER" id="PTHR25462">
    <property type="entry name" value="BONUS, ISOFORM C-RELATED"/>
    <property type="match status" value="1"/>
</dbReference>
<feature type="domain" description="B box-type" evidence="6">
    <location>
        <begin position="136"/>
        <end position="182"/>
    </location>
</feature>
<dbReference type="Proteomes" id="UP001189429">
    <property type="component" value="Unassembled WGS sequence"/>
</dbReference>
<dbReference type="SUPFAM" id="SSF57845">
    <property type="entry name" value="B-box zinc-binding domain"/>
    <property type="match status" value="1"/>
</dbReference>
<comment type="caution">
    <text evidence="7">The sequence shown here is derived from an EMBL/GenBank/DDBJ whole genome shotgun (WGS) entry which is preliminary data.</text>
</comment>
<feature type="region of interest" description="Disordered" evidence="5">
    <location>
        <begin position="68"/>
        <end position="97"/>
    </location>
</feature>
<keyword evidence="1" id="KW-0479">Metal-binding</keyword>